<dbReference type="CDD" id="cd10936">
    <property type="entry name" value="CE4_DAC2"/>
    <property type="match status" value="1"/>
</dbReference>
<dbReference type="PANTHER" id="PTHR30105">
    <property type="entry name" value="UNCHARACTERIZED YIBQ-RELATED"/>
    <property type="match status" value="1"/>
</dbReference>
<dbReference type="Pfam" id="PF04748">
    <property type="entry name" value="Polysacc_deac_2"/>
    <property type="match status" value="1"/>
</dbReference>
<keyword evidence="1" id="KW-1133">Transmembrane helix</keyword>
<dbReference type="InterPro" id="IPR006837">
    <property type="entry name" value="Divergent_DAC"/>
</dbReference>
<dbReference type="SUPFAM" id="SSF88713">
    <property type="entry name" value="Glycoside hydrolase/deacetylase"/>
    <property type="match status" value="1"/>
</dbReference>
<dbReference type="PANTHER" id="PTHR30105:SF2">
    <property type="entry name" value="DIVERGENT POLYSACCHARIDE DEACETYLASE SUPERFAMILY"/>
    <property type="match status" value="1"/>
</dbReference>
<proteinExistence type="predicted"/>
<dbReference type="EMBL" id="DRBS01000096">
    <property type="protein sequence ID" value="HDD43719.1"/>
    <property type="molecule type" value="Genomic_DNA"/>
</dbReference>
<name>A0A7C0U1V3_DESA2</name>
<organism evidence="2">
    <name type="scientific">Desulfofervidus auxilii</name>
    <dbReference type="NCBI Taxonomy" id="1621989"/>
    <lineage>
        <taxon>Bacteria</taxon>
        <taxon>Pseudomonadati</taxon>
        <taxon>Thermodesulfobacteriota</taxon>
        <taxon>Candidatus Desulfofervidia</taxon>
        <taxon>Candidatus Desulfofervidales</taxon>
        <taxon>Candidatus Desulfofervidaceae</taxon>
        <taxon>Candidatus Desulfofervidus</taxon>
    </lineage>
</organism>
<dbReference type="GO" id="GO:0005975">
    <property type="term" value="P:carbohydrate metabolic process"/>
    <property type="evidence" value="ECO:0007669"/>
    <property type="project" value="InterPro"/>
</dbReference>
<protein>
    <submittedName>
        <fullName evidence="2">Divergent polysaccharide deacetylase family protein</fullName>
    </submittedName>
</protein>
<sequence length="388" mass="45324">MTKAKKRRSKTRKKKKKENFEKFFQLLTLSFILIGIIFGGFIFYKKIYKPSKIPSQTELEEAIFAINQFISHFFLKLKLEEDQWEETIVYKHLKGIKYPFIEIKVKKTKDISWLYLKENFISLCKQKYISLRFNDFSQKKCEIYIAYKNIITHHLTFYSPKKKPLLAIIVDDLGYDLTVVKQLLDLNLDLNYSILPFLPYTEEIAEWLHLVNAEILLHLPMEAKGHPHLNHQPGILLLNMSPLALKTQLKNDIKAVPYIKGVNNHMGSKFTQDTKAMFLVLSEIKKYRLYFVDSFTTPKSVAYKVAKKIGLPTVKADLFLDNNQDILSIKKRLKQLAYLAKTQGSALGICHPYLTTLLVLKEELPQLAKDFEFVTISDFLFNRTILEK</sequence>
<evidence type="ECO:0000256" key="1">
    <source>
        <dbReference type="SAM" id="Phobius"/>
    </source>
</evidence>
<keyword evidence="1" id="KW-0472">Membrane</keyword>
<dbReference type="InterPro" id="IPR011330">
    <property type="entry name" value="Glyco_hydro/deAcase_b/a-brl"/>
</dbReference>
<reference evidence="2" key="1">
    <citation type="journal article" date="2020" name="mSystems">
        <title>Genome- and Community-Level Interaction Insights into Carbon Utilization and Element Cycling Functions of Hydrothermarchaeota in Hydrothermal Sediment.</title>
        <authorList>
            <person name="Zhou Z."/>
            <person name="Liu Y."/>
            <person name="Xu W."/>
            <person name="Pan J."/>
            <person name="Luo Z.H."/>
            <person name="Li M."/>
        </authorList>
    </citation>
    <scope>NUCLEOTIDE SEQUENCE [LARGE SCALE GENOMIC DNA]</scope>
    <source>
        <strain evidence="2">HyVt-233</strain>
    </source>
</reference>
<evidence type="ECO:0000313" key="2">
    <source>
        <dbReference type="EMBL" id="HDD43719.1"/>
    </source>
</evidence>
<gene>
    <name evidence="2" type="ORF">ENG63_02515</name>
</gene>
<dbReference type="Gene3D" id="3.20.20.370">
    <property type="entry name" value="Glycoside hydrolase/deacetylase"/>
    <property type="match status" value="1"/>
</dbReference>
<dbReference type="AlphaFoldDB" id="A0A7C0U1V3"/>
<accession>A0A7C0U1V3</accession>
<keyword evidence="1" id="KW-0812">Transmembrane</keyword>
<dbReference type="Proteomes" id="UP000886289">
    <property type="component" value="Unassembled WGS sequence"/>
</dbReference>
<feature type="transmembrane region" description="Helical" evidence="1">
    <location>
        <begin position="23"/>
        <end position="44"/>
    </location>
</feature>
<comment type="caution">
    <text evidence="2">The sequence shown here is derived from an EMBL/GenBank/DDBJ whole genome shotgun (WGS) entry which is preliminary data.</text>
</comment>